<dbReference type="PANTHER" id="PTHR33784:SF12">
    <property type="entry name" value="F-BOX DOMAIN-CONTAINING PROTEIN"/>
    <property type="match status" value="1"/>
</dbReference>
<evidence type="ECO:0000313" key="3">
    <source>
        <dbReference type="Proteomes" id="UP000886595"/>
    </source>
</evidence>
<comment type="caution">
    <text evidence="2">The sequence shown here is derived from an EMBL/GenBank/DDBJ whole genome shotgun (WGS) entry which is preliminary data.</text>
</comment>
<feature type="domain" description="At2g35280-like TPR" evidence="1">
    <location>
        <begin position="1"/>
        <end position="66"/>
    </location>
</feature>
<evidence type="ECO:0000313" key="2">
    <source>
        <dbReference type="EMBL" id="KAG2293780.1"/>
    </source>
</evidence>
<organism evidence="2 3">
    <name type="scientific">Brassica carinata</name>
    <name type="common">Ethiopian mustard</name>
    <name type="synonym">Abyssinian cabbage</name>
    <dbReference type="NCBI Taxonomy" id="52824"/>
    <lineage>
        <taxon>Eukaryota</taxon>
        <taxon>Viridiplantae</taxon>
        <taxon>Streptophyta</taxon>
        <taxon>Embryophyta</taxon>
        <taxon>Tracheophyta</taxon>
        <taxon>Spermatophyta</taxon>
        <taxon>Magnoliopsida</taxon>
        <taxon>eudicotyledons</taxon>
        <taxon>Gunneridae</taxon>
        <taxon>Pentapetalae</taxon>
        <taxon>rosids</taxon>
        <taxon>malvids</taxon>
        <taxon>Brassicales</taxon>
        <taxon>Brassicaceae</taxon>
        <taxon>Brassiceae</taxon>
        <taxon>Brassica</taxon>
    </lineage>
</organism>
<dbReference type="InterPro" id="IPR057136">
    <property type="entry name" value="At2g35280_TPR_dom"/>
</dbReference>
<dbReference type="EMBL" id="JAAMPC010000009">
    <property type="protein sequence ID" value="KAG2293780.1"/>
    <property type="molecule type" value="Genomic_DNA"/>
</dbReference>
<dbReference type="Proteomes" id="UP000886595">
    <property type="component" value="Unassembled WGS sequence"/>
</dbReference>
<dbReference type="Pfam" id="PF23310">
    <property type="entry name" value="TPR_27"/>
    <property type="match status" value="1"/>
</dbReference>
<protein>
    <recommendedName>
        <fullName evidence="1">At2g35280-like TPR domain-containing protein</fullName>
    </recommendedName>
</protein>
<gene>
    <name evidence="2" type="ORF">Bca52824_040449</name>
</gene>
<name>A0A8X7RT17_BRACI</name>
<dbReference type="OrthoDB" id="1070123at2759"/>
<dbReference type="AlphaFoldDB" id="A0A8X7RT17"/>
<sequence length="127" mass="14914">MEACLKAGNAEAHFIEEVKQYFALDQPKKGLKHLKFSAKNNHDLGTYFYANLLMITGEHEEGMTFMDLFNWRTNITLRDVPIVKRPSYGTNMILIMPPRICMLKGKEDRCNVCYYYKQMQMFLDMIT</sequence>
<accession>A0A8X7RT17</accession>
<dbReference type="InterPro" id="IPR040338">
    <property type="entry name" value="At1g67623-like"/>
</dbReference>
<reference evidence="2 3" key="1">
    <citation type="submission" date="2020-02" db="EMBL/GenBank/DDBJ databases">
        <authorList>
            <person name="Ma Q."/>
            <person name="Huang Y."/>
            <person name="Song X."/>
            <person name="Pei D."/>
        </authorList>
    </citation>
    <scope>NUCLEOTIDE SEQUENCE [LARGE SCALE GENOMIC DNA]</scope>
    <source>
        <strain evidence="2">Sxm20200214</strain>
        <tissue evidence="2">Leaf</tissue>
    </source>
</reference>
<keyword evidence="3" id="KW-1185">Reference proteome</keyword>
<evidence type="ECO:0000259" key="1">
    <source>
        <dbReference type="Pfam" id="PF23310"/>
    </source>
</evidence>
<proteinExistence type="predicted"/>
<dbReference type="PANTHER" id="PTHR33784">
    <property type="entry name" value="OS05G0482100 PROTEIN"/>
    <property type="match status" value="1"/>
</dbReference>